<dbReference type="SMART" id="SM01418">
    <property type="entry name" value="Defensin_propep"/>
    <property type="match status" value="1"/>
</dbReference>
<keyword evidence="2" id="KW-0964">Secreted</keyword>
<proteinExistence type="predicted"/>
<dbReference type="Pfam" id="PF00879">
    <property type="entry name" value="Defensin_propep"/>
    <property type="match status" value="1"/>
</dbReference>
<evidence type="ECO:0000256" key="6">
    <source>
        <dbReference type="SAM" id="SignalP"/>
    </source>
</evidence>
<organism evidence="8 9">
    <name type="scientific">Oryctolagus cuniculus</name>
    <name type="common">Rabbit</name>
    <dbReference type="NCBI Taxonomy" id="9986"/>
    <lineage>
        <taxon>Eukaryota</taxon>
        <taxon>Metazoa</taxon>
        <taxon>Chordata</taxon>
        <taxon>Craniata</taxon>
        <taxon>Vertebrata</taxon>
        <taxon>Euteleostomi</taxon>
        <taxon>Mammalia</taxon>
        <taxon>Eutheria</taxon>
        <taxon>Euarchontoglires</taxon>
        <taxon>Glires</taxon>
        <taxon>Lagomorpha</taxon>
        <taxon>Leporidae</taxon>
        <taxon>Oryctolagus</taxon>
    </lineage>
</organism>
<dbReference type="AlphaFoldDB" id="A0A5F9CK72"/>
<comment type="subcellular location">
    <subcellularLocation>
        <location evidence="1">Secreted</location>
    </subcellularLocation>
</comment>
<dbReference type="Ensembl" id="ENSOCUT00000056830.1">
    <property type="protein sequence ID" value="ENSOCUP00000033860.1"/>
    <property type="gene ID" value="ENSOCUG00000029975.1"/>
</dbReference>
<dbReference type="InterPro" id="IPR002366">
    <property type="entry name" value="Alpha-defensin_N"/>
</dbReference>
<protein>
    <recommendedName>
        <fullName evidence="7">Alpha-defensin N-terminal domain-containing protein</fullName>
    </recommendedName>
</protein>
<evidence type="ECO:0000256" key="1">
    <source>
        <dbReference type="ARBA" id="ARBA00004613"/>
    </source>
</evidence>
<keyword evidence="4 6" id="KW-0732">Signal</keyword>
<evidence type="ECO:0000313" key="8">
    <source>
        <dbReference type="Ensembl" id="ENSOCUP00000033860.1"/>
    </source>
</evidence>
<dbReference type="PIRSF" id="PIRSF001875">
    <property type="entry name" value="Alpha-defensin"/>
    <property type="match status" value="1"/>
</dbReference>
<evidence type="ECO:0000256" key="4">
    <source>
        <dbReference type="ARBA" id="ARBA00022729"/>
    </source>
</evidence>
<accession>A0A5F9CK72</accession>
<dbReference type="InterPro" id="IPR016327">
    <property type="entry name" value="Alpha-defensin"/>
</dbReference>
<keyword evidence="9" id="KW-1185">Reference proteome</keyword>
<dbReference type="Proteomes" id="UP000001811">
    <property type="component" value="Unplaced"/>
</dbReference>
<feature type="domain" description="Alpha-defensin N-terminal" evidence="7">
    <location>
        <begin position="1"/>
        <end position="51"/>
    </location>
</feature>
<feature type="chain" id="PRO_5023854786" description="Alpha-defensin N-terminal domain-containing protein" evidence="6">
    <location>
        <begin position="20"/>
        <end position="82"/>
    </location>
</feature>
<feature type="signal peptide" evidence="6">
    <location>
        <begin position="1"/>
        <end position="19"/>
    </location>
</feature>
<reference evidence="8" key="3">
    <citation type="submission" date="2025-09" db="UniProtKB">
        <authorList>
            <consortium name="Ensembl"/>
        </authorList>
    </citation>
    <scope>IDENTIFICATION</scope>
    <source>
        <strain evidence="8">Thorbecke</strain>
    </source>
</reference>
<dbReference type="GO" id="GO:0005615">
    <property type="term" value="C:extracellular space"/>
    <property type="evidence" value="ECO:0007669"/>
    <property type="project" value="InterPro"/>
</dbReference>
<evidence type="ECO:0000259" key="7">
    <source>
        <dbReference type="SMART" id="SM01418"/>
    </source>
</evidence>
<reference evidence="8 9" key="1">
    <citation type="journal article" date="2011" name="Nature">
        <title>A high-resolution map of human evolutionary constraint using 29 mammals.</title>
        <authorList>
            <person name="Lindblad-Toh K."/>
            <person name="Garber M."/>
            <person name="Zuk O."/>
            <person name="Lin M.F."/>
            <person name="Parker B.J."/>
            <person name="Washietl S."/>
            <person name="Kheradpour P."/>
            <person name="Ernst J."/>
            <person name="Jordan G."/>
            <person name="Mauceli E."/>
            <person name="Ward L.D."/>
            <person name="Lowe C.B."/>
            <person name="Holloway A.K."/>
            <person name="Clamp M."/>
            <person name="Gnerre S."/>
            <person name="Alfoldi J."/>
            <person name="Beal K."/>
            <person name="Chang J."/>
            <person name="Clawson H."/>
            <person name="Cuff J."/>
            <person name="Di Palma F."/>
            <person name="Fitzgerald S."/>
            <person name="Flicek P."/>
            <person name="Guttman M."/>
            <person name="Hubisz M.J."/>
            <person name="Jaffe D.B."/>
            <person name="Jungreis I."/>
            <person name="Kent W.J."/>
            <person name="Kostka D."/>
            <person name="Lara M."/>
            <person name="Martins A.L."/>
            <person name="Massingham T."/>
            <person name="Moltke I."/>
            <person name="Raney B.J."/>
            <person name="Rasmussen M.D."/>
            <person name="Robinson J."/>
            <person name="Stark A."/>
            <person name="Vilella A.J."/>
            <person name="Wen J."/>
            <person name="Xie X."/>
            <person name="Zody M.C."/>
            <person name="Baldwin J."/>
            <person name="Bloom T."/>
            <person name="Chin C.W."/>
            <person name="Heiman D."/>
            <person name="Nicol R."/>
            <person name="Nusbaum C."/>
            <person name="Young S."/>
            <person name="Wilkinson J."/>
            <person name="Worley K.C."/>
            <person name="Kovar C.L."/>
            <person name="Muzny D.M."/>
            <person name="Gibbs R.A."/>
            <person name="Cree A."/>
            <person name="Dihn H.H."/>
            <person name="Fowler G."/>
            <person name="Jhangiani S."/>
            <person name="Joshi V."/>
            <person name="Lee S."/>
            <person name="Lewis L.R."/>
            <person name="Nazareth L.V."/>
            <person name="Okwuonu G."/>
            <person name="Santibanez J."/>
            <person name="Warren W.C."/>
            <person name="Mardis E.R."/>
            <person name="Weinstock G.M."/>
            <person name="Wilson R.K."/>
            <person name="Delehaunty K."/>
            <person name="Dooling D."/>
            <person name="Fronik C."/>
            <person name="Fulton L."/>
            <person name="Fulton B."/>
            <person name="Graves T."/>
            <person name="Minx P."/>
            <person name="Sodergren E."/>
            <person name="Birney E."/>
            <person name="Margulies E.H."/>
            <person name="Herrero J."/>
            <person name="Green E.D."/>
            <person name="Haussler D."/>
            <person name="Siepel A."/>
            <person name="Goldman N."/>
            <person name="Pollard K.S."/>
            <person name="Pedersen J.S."/>
            <person name="Lander E.S."/>
            <person name="Kellis M."/>
        </authorList>
    </citation>
    <scope>NUCLEOTIDE SEQUENCE [LARGE SCALE GENOMIC DNA]</scope>
    <source>
        <strain evidence="9">Thorbecke</strain>
    </source>
</reference>
<keyword evidence="5" id="KW-0211">Defensin</keyword>
<dbReference type="GO" id="GO:0006952">
    <property type="term" value="P:defense response"/>
    <property type="evidence" value="ECO:0007669"/>
    <property type="project" value="UniProtKB-KW"/>
</dbReference>
<evidence type="ECO:0000256" key="5">
    <source>
        <dbReference type="ARBA" id="ARBA00022940"/>
    </source>
</evidence>
<reference evidence="8" key="2">
    <citation type="submission" date="2025-08" db="UniProtKB">
        <authorList>
            <consortium name="Ensembl"/>
        </authorList>
    </citation>
    <scope>IDENTIFICATION</scope>
    <source>
        <strain evidence="8">Thorbecke</strain>
    </source>
</reference>
<sequence>MRTHTLLSAIVLVALQAQAEPFSPRTHVAPAQEHPKAEDKLVAVCFVRGGVSYVNTASERCRHGKRCAIRDMLKLTYLKRYS</sequence>
<keyword evidence="3" id="KW-0929">Antimicrobial</keyword>
<evidence type="ECO:0000256" key="2">
    <source>
        <dbReference type="ARBA" id="ARBA00022525"/>
    </source>
</evidence>
<name>A0A5F9CK72_RABIT</name>
<evidence type="ECO:0000256" key="3">
    <source>
        <dbReference type="ARBA" id="ARBA00022529"/>
    </source>
</evidence>
<evidence type="ECO:0000313" key="9">
    <source>
        <dbReference type="Proteomes" id="UP000001811"/>
    </source>
</evidence>
<dbReference type="InParanoid" id="A0A5F9CK72"/>